<sequence length="127" mass="14934">MRVRLQPIVLLLLLNLSPLLAEESKPGYYYRPEGFIFRPGDEQLSCTDLDREIALFEPHTYSYKPKFYEDPLHGGSLLGGSIFHPALYAYLPYSAHVEYQEHERILQARRRIAVLRQLKAYQRCYED</sequence>
<dbReference type="KEGG" id="eps:L0Y14_08490"/>
<proteinExistence type="predicted"/>
<evidence type="ECO:0000313" key="2">
    <source>
        <dbReference type="EMBL" id="USF86191.1"/>
    </source>
</evidence>
<dbReference type="RefSeq" id="WP_005959929.1">
    <property type="nucleotide sequence ID" value="NZ_CP090569.1"/>
</dbReference>
<evidence type="ECO:0000313" key="3">
    <source>
        <dbReference type="Proteomes" id="UP001056649"/>
    </source>
</evidence>
<dbReference type="Proteomes" id="UP001056649">
    <property type="component" value="Chromosome"/>
</dbReference>
<feature type="signal peptide" evidence="1">
    <location>
        <begin position="1"/>
        <end position="21"/>
    </location>
</feature>
<keyword evidence="3" id="KW-1185">Reference proteome</keyword>
<keyword evidence="1" id="KW-0732">Signal</keyword>
<dbReference type="EMBL" id="CP090569">
    <property type="protein sequence ID" value="USF86191.1"/>
    <property type="molecule type" value="Genomic_DNA"/>
</dbReference>
<organism evidence="2 3">
    <name type="scientific">Candidatus Endoriftia persephonae</name>
    <dbReference type="NCBI Taxonomy" id="393765"/>
    <lineage>
        <taxon>Bacteria</taxon>
        <taxon>Pseudomonadati</taxon>
        <taxon>Pseudomonadota</taxon>
        <taxon>Gammaproteobacteria</taxon>
        <taxon>Chromatiales</taxon>
        <taxon>Sedimenticolaceae</taxon>
        <taxon>Candidatus Endoriftia</taxon>
    </lineage>
</organism>
<evidence type="ECO:0008006" key="4">
    <source>
        <dbReference type="Google" id="ProtNLM"/>
    </source>
</evidence>
<evidence type="ECO:0000256" key="1">
    <source>
        <dbReference type="SAM" id="SignalP"/>
    </source>
</evidence>
<reference evidence="2" key="1">
    <citation type="journal article" date="2022" name="Mol. Ecol. Resour.">
        <title>The complete and closed genome of the facultative generalist Candidatus Endoriftia persephone from deep-sea hydrothermal vents.</title>
        <authorList>
            <person name="de Oliveira A.L."/>
            <person name="Srivastava A."/>
            <person name="Espada-Hinojosa S."/>
            <person name="Bright M."/>
        </authorList>
    </citation>
    <scope>NUCLEOTIDE SEQUENCE</scope>
    <source>
        <strain evidence="2">Tica-EPR-9o50.N</strain>
    </source>
</reference>
<feature type="chain" id="PRO_5039921176" description="Secreted protein" evidence="1">
    <location>
        <begin position="22"/>
        <end position="127"/>
    </location>
</feature>
<dbReference type="AlphaFoldDB" id="A0A9J6ZU70"/>
<protein>
    <recommendedName>
        <fullName evidence="4">Secreted protein</fullName>
    </recommendedName>
</protein>
<name>A0A9J6ZU70_9GAMM</name>
<gene>
    <name evidence="2" type="ORF">L0Y14_08490</name>
</gene>
<accession>A0A9J6ZU70</accession>